<gene>
    <name evidence="3" type="ORF">IFM89_039583</name>
</gene>
<evidence type="ECO:0000259" key="2">
    <source>
        <dbReference type="Pfam" id="PF25896"/>
    </source>
</evidence>
<comment type="caution">
    <text evidence="3">The sequence shown here is derived from an EMBL/GenBank/DDBJ whole genome shotgun (WGS) entry which is preliminary data.</text>
</comment>
<organism evidence="3 4">
    <name type="scientific">Coptis chinensis</name>
    <dbReference type="NCBI Taxonomy" id="261450"/>
    <lineage>
        <taxon>Eukaryota</taxon>
        <taxon>Viridiplantae</taxon>
        <taxon>Streptophyta</taxon>
        <taxon>Embryophyta</taxon>
        <taxon>Tracheophyta</taxon>
        <taxon>Spermatophyta</taxon>
        <taxon>Magnoliopsida</taxon>
        <taxon>Ranunculales</taxon>
        <taxon>Ranunculaceae</taxon>
        <taxon>Coptidoideae</taxon>
        <taxon>Coptis</taxon>
    </lineage>
</organism>
<dbReference type="PANTHER" id="PTHR34568:SF4">
    <property type="entry name" value="OS02G0638000 PROTEIN"/>
    <property type="match status" value="1"/>
</dbReference>
<evidence type="ECO:0000256" key="1">
    <source>
        <dbReference type="SAM" id="MobiDB-lite"/>
    </source>
</evidence>
<accession>A0A835GUC7</accession>
<proteinExistence type="predicted"/>
<feature type="domain" description="AT3G52170-like helix-turn-helix" evidence="2">
    <location>
        <begin position="8"/>
        <end position="43"/>
    </location>
</feature>
<dbReference type="InterPro" id="IPR058941">
    <property type="entry name" value="HTH_AT3G52170-like"/>
</dbReference>
<evidence type="ECO:0000313" key="3">
    <source>
        <dbReference type="EMBL" id="KAF9587194.1"/>
    </source>
</evidence>
<dbReference type="InterPro" id="IPR058942">
    <property type="entry name" value="AT3G52170-like"/>
</dbReference>
<reference evidence="3 4" key="1">
    <citation type="submission" date="2020-10" db="EMBL/GenBank/DDBJ databases">
        <title>The Coptis chinensis genome and diversification of protoberbering-type alkaloids.</title>
        <authorList>
            <person name="Wang B."/>
            <person name="Shu S."/>
            <person name="Song C."/>
            <person name="Liu Y."/>
        </authorList>
    </citation>
    <scope>NUCLEOTIDE SEQUENCE [LARGE SCALE GENOMIC DNA]</scope>
    <source>
        <strain evidence="3">HL-2020</strain>
        <tissue evidence="3">Leaf</tissue>
    </source>
</reference>
<evidence type="ECO:0000313" key="4">
    <source>
        <dbReference type="Proteomes" id="UP000631114"/>
    </source>
</evidence>
<feature type="region of interest" description="Disordered" evidence="1">
    <location>
        <begin position="192"/>
        <end position="217"/>
    </location>
</feature>
<dbReference type="AlphaFoldDB" id="A0A835GUC7"/>
<feature type="compositionally biased region" description="Basic and acidic residues" evidence="1">
    <location>
        <begin position="202"/>
        <end position="214"/>
    </location>
</feature>
<keyword evidence="4" id="KW-1185">Reference proteome</keyword>
<dbReference type="OrthoDB" id="1930826at2759"/>
<dbReference type="PANTHER" id="PTHR34568">
    <property type="entry name" value="RRM DOMAIN-CONTAINING PROTEIN"/>
    <property type="match status" value="1"/>
</dbReference>
<name>A0A835GUC7_9MAGN</name>
<dbReference type="EMBL" id="JADFTS010000031">
    <property type="protein sequence ID" value="KAF9587194.1"/>
    <property type="molecule type" value="Genomic_DNA"/>
</dbReference>
<sequence>MRSSCSLRYRALNAGKYPTASTAKKQVGGCFYVVKKIIQELEYNSKRSTPTKVNATPLEKEVPIKERPPFPEAIEVPSSIITADLISSEQSLELVDDSQPIVPSKMEMDVTTSNSFEVKEETINSSVTPISEEYLNPKTIDGLSNRDQLQTNLESKEPSHLFAKKPEDSKEHAAIFYDIDLNNQNVVQEAFKEASDSDDLERDISERHKEENQLPKRSTMWGSLRSFADGIINLWRKK</sequence>
<dbReference type="Proteomes" id="UP000631114">
    <property type="component" value="Unassembled WGS sequence"/>
</dbReference>
<dbReference type="Pfam" id="PF25896">
    <property type="entry name" value="HTH_AT3G52170"/>
    <property type="match status" value="1"/>
</dbReference>
<protein>
    <recommendedName>
        <fullName evidence="2">AT3G52170-like helix-turn-helix domain-containing protein</fullName>
    </recommendedName>
</protein>